<gene>
    <name evidence="7" type="ORF">PGRI_067780</name>
</gene>
<dbReference type="OrthoDB" id="5430750at2759"/>
<feature type="transmembrane region" description="Helical" evidence="6">
    <location>
        <begin position="1161"/>
        <end position="1182"/>
    </location>
</feature>
<evidence type="ECO:0000256" key="2">
    <source>
        <dbReference type="ARBA" id="ARBA00022692"/>
    </source>
</evidence>
<evidence type="ECO:0000313" key="7">
    <source>
        <dbReference type="EMBL" id="KXG51206.1"/>
    </source>
</evidence>
<evidence type="ECO:0000256" key="1">
    <source>
        <dbReference type="ARBA" id="ARBA00004141"/>
    </source>
</evidence>
<keyword evidence="8" id="KW-1185">Reference proteome</keyword>
<feature type="compositionally biased region" description="Basic and acidic residues" evidence="5">
    <location>
        <begin position="436"/>
        <end position="451"/>
    </location>
</feature>
<dbReference type="Pfam" id="PF01544">
    <property type="entry name" value="CorA"/>
    <property type="match status" value="1"/>
</dbReference>
<evidence type="ECO:0000256" key="3">
    <source>
        <dbReference type="ARBA" id="ARBA00022989"/>
    </source>
</evidence>
<dbReference type="RefSeq" id="XP_040649742.1">
    <property type="nucleotide sequence ID" value="XM_040794492.1"/>
</dbReference>
<evidence type="ECO:0000313" key="8">
    <source>
        <dbReference type="Proteomes" id="UP000070168"/>
    </source>
</evidence>
<feature type="compositionally biased region" description="Basic and acidic residues" evidence="5">
    <location>
        <begin position="402"/>
        <end position="412"/>
    </location>
</feature>
<dbReference type="GO" id="GO:0046873">
    <property type="term" value="F:metal ion transmembrane transporter activity"/>
    <property type="evidence" value="ECO:0007669"/>
    <property type="project" value="InterPro"/>
</dbReference>
<dbReference type="PANTHER" id="PTHR47685">
    <property type="entry name" value="MAGNESIUM TRANSPORT PROTEIN CORA"/>
    <property type="match status" value="1"/>
</dbReference>
<dbReference type="SUPFAM" id="SSF144083">
    <property type="entry name" value="Magnesium transport protein CorA, transmembrane region"/>
    <property type="match status" value="1"/>
</dbReference>
<dbReference type="PANTHER" id="PTHR47685:SF1">
    <property type="entry name" value="MAGNESIUM TRANSPORT PROTEIN CORA"/>
    <property type="match status" value="1"/>
</dbReference>
<comment type="subcellular location">
    <subcellularLocation>
        <location evidence="1">Membrane</location>
        <topology evidence="1">Multi-pass membrane protein</topology>
    </subcellularLocation>
</comment>
<accession>A0A135LQG0</accession>
<feature type="transmembrane region" description="Helical" evidence="6">
    <location>
        <begin position="1124"/>
        <end position="1146"/>
    </location>
</feature>
<feature type="compositionally biased region" description="Polar residues" evidence="5">
    <location>
        <begin position="553"/>
        <end position="575"/>
    </location>
</feature>
<protein>
    <submittedName>
        <fullName evidence="7">Mg2+ transporter protein, CorA-like/Zinc transport protein ZntB</fullName>
    </submittedName>
</protein>
<name>A0A135LQG0_PENPA</name>
<dbReference type="GeneID" id="63709792"/>
<feature type="region of interest" description="Disordered" evidence="5">
    <location>
        <begin position="399"/>
        <end position="624"/>
    </location>
</feature>
<keyword evidence="2 6" id="KW-0812">Transmembrane</keyword>
<dbReference type="AlphaFoldDB" id="A0A135LQG0"/>
<evidence type="ECO:0000256" key="6">
    <source>
        <dbReference type="SAM" id="Phobius"/>
    </source>
</evidence>
<dbReference type="InterPro" id="IPR050829">
    <property type="entry name" value="CorA_MIT"/>
</dbReference>
<organism evidence="7 8">
    <name type="scientific">Penicillium patulum</name>
    <name type="common">Penicillium griseofulvum</name>
    <dbReference type="NCBI Taxonomy" id="5078"/>
    <lineage>
        <taxon>Eukaryota</taxon>
        <taxon>Fungi</taxon>
        <taxon>Dikarya</taxon>
        <taxon>Ascomycota</taxon>
        <taxon>Pezizomycotina</taxon>
        <taxon>Eurotiomycetes</taxon>
        <taxon>Eurotiomycetidae</taxon>
        <taxon>Eurotiales</taxon>
        <taxon>Aspergillaceae</taxon>
        <taxon>Penicillium</taxon>
    </lineage>
</organism>
<dbReference type="Gene3D" id="1.20.58.340">
    <property type="entry name" value="Magnesium transport protein CorA, transmembrane region"/>
    <property type="match status" value="1"/>
</dbReference>
<dbReference type="OMA" id="YEPRAYE"/>
<evidence type="ECO:0000256" key="5">
    <source>
        <dbReference type="SAM" id="MobiDB-lite"/>
    </source>
</evidence>
<keyword evidence="4 6" id="KW-0472">Membrane</keyword>
<dbReference type="STRING" id="5078.A0A135LQG0"/>
<proteinExistence type="predicted"/>
<sequence>MQTDSKSFDDFMRFASNVPNLADEDRALVVSLLKRMQRNFPELSEPHDVMRCVGTTPTQTHAEKSVIFVRLPYYSAQRMDAARSFKSAYSTRSLLQYFYNLESTRQRDLQQVIRKSGVFPKDHIVHVSELWAVIVNFRLAPIPLMDGASPSLEIVSPPTIQSLSPSNICVINPDQRVFFFPVEHCKTFFAMRDRILRYCLPQIKGRRYELRPYEPTRGYEPRGYEPRSYEPPRAYEPLRAYEAHGYQTSHSYVPRGYEAPHTYESRAYESPRAYGPPGGYEPPRAYETHGYEPRSYEAPRTYEPRAYEPRAYEPPRAYGPPSGYEAPRAYERHPRGYTSHEYGGRGYEGDSYKGYEHEDRHDFKMFTEDKVPIREEDWAKLVASCTSTLLRIHIETSIPGSSEEHRRKEEKSKKRTKPVFFEESSEAGGYDQNPSEADKPAQFEKSHHPLETDEQIQPGIDEDERGPYEASELPDDSQSDWGYQDRNPTLDERRYTGARNRLRRHTSVRSLSPPPGVVINQRPPGDSKSPTHSNIYFGPTTKAAHAEGETYHSHSSTPPECLPGNSSASQNSSPARRSAINLEFPPVFTWQTRKKPSKEESTISKSNTSPDNPSPDHLNSNIQPLNKPIEISNVDEETIKHVSAHIHSELLAPIDGYGWRIYKYATTKSYFDVDQAITERYAMSLPKLIAEHPKDVSDLASPEAAALKDVVIRLCRLFNFFAPLSYPCAVSGKFWGAVHDLLTTIPKYWDSSLMHELANRTGHQRIPRTFLIDIDITDYADIKDDDNLEKIIFSIRRCSKCIASRQYSTRTEAIDHLFTHVHAACPGQQSVNSSQSRWVMSFEENMTYICRKDHRTIIGKLQPFLTSLEKMAAQIQHGVSANGEFDWDTYRIPSSLVDAFQDLLMMVVSSAHLVKSSHEKREMYTGPEPASTFLISSEMVRGVTHVGAEAETSMENAMRDIVLMTYTDEVSDVVTYEAVSPGLVLALIIGDIRCRDSQNNPVNLLEIYRDHVRNLQFKASQNPHRRLLQEIYLVREELEIIQKASERQRLVLTNYLNVINPHSFRVTTESRISSFELENVQLSKLINQLNAELGAISLLNIKLDSLANQTRSGVDVRQEDQGKAILVFTIVTVVFMPLSFVTSYFGMNTNDIRDMDSSQTLFWAISAPLTVGIITVVLVVAFQADRIREAFDAFWAYDSALGAKPSSAVVHGKGKKSHTEKLSGLSPPKNWVATGWSAGRKTELNESMNV</sequence>
<reference evidence="7 8" key="1">
    <citation type="journal article" date="2016" name="BMC Genomics">
        <title>Genome sequencing and secondary metabolism of the postharvest pathogen Penicillium griseofulvum.</title>
        <authorList>
            <person name="Banani H."/>
            <person name="Marcet-Houben M."/>
            <person name="Ballester A.R."/>
            <person name="Abbruscato P."/>
            <person name="Gonzalez-Candelas L."/>
            <person name="Gabaldon T."/>
            <person name="Spadaro D."/>
        </authorList>
    </citation>
    <scope>NUCLEOTIDE SEQUENCE [LARGE SCALE GENOMIC DNA]</scope>
    <source>
        <strain evidence="7 8">PG3</strain>
    </source>
</reference>
<feature type="compositionally biased region" description="Polar residues" evidence="5">
    <location>
        <begin position="603"/>
        <end position="624"/>
    </location>
</feature>
<dbReference type="GO" id="GO:0016020">
    <property type="term" value="C:membrane"/>
    <property type="evidence" value="ECO:0007669"/>
    <property type="project" value="UniProtKB-SubCell"/>
</dbReference>
<dbReference type="InterPro" id="IPR045863">
    <property type="entry name" value="CorA_TM1_TM2"/>
</dbReference>
<dbReference type="EMBL" id="LHQR01000044">
    <property type="protein sequence ID" value="KXG51206.1"/>
    <property type="molecule type" value="Genomic_DNA"/>
</dbReference>
<dbReference type="InterPro" id="IPR002523">
    <property type="entry name" value="MgTranspt_CorA/ZnTranspt_ZntB"/>
</dbReference>
<comment type="caution">
    <text evidence="7">The sequence shown here is derived from an EMBL/GenBank/DDBJ whole genome shotgun (WGS) entry which is preliminary data.</text>
</comment>
<evidence type="ECO:0000256" key="4">
    <source>
        <dbReference type="ARBA" id="ARBA00023136"/>
    </source>
</evidence>
<dbReference type="Proteomes" id="UP000070168">
    <property type="component" value="Unassembled WGS sequence"/>
</dbReference>
<keyword evidence="3 6" id="KW-1133">Transmembrane helix</keyword>